<accession>F6TXS7</accession>
<evidence type="ECO:0000256" key="1">
    <source>
        <dbReference type="ARBA" id="ARBA00001936"/>
    </source>
</evidence>
<reference evidence="17" key="1">
    <citation type="journal article" date="2002" name="Science">
        <title>The draft genome of Ciona intestinalis: insights into chordate and vertebrate origins.</title>
        <authorList>
            <person name="Dehal P."/>
            <person name="Satou Y."/>
            <person name="Campbell R.K."/>
            <person name="Chapman J."/>
            <person name="Degnan B."/>
            <person name="De Tomaso A."/>
            <person name="Davidson B."/>
            <person name="Di Gregorio A."/>
            <person name="Gelpke M."/>
            <person name="Goodstein D.M."/>
            <person name="Harafuji N."/>
            <person name="Hastings K.E."/>
            <person name="Ho I."/>
            <person name="Hotta K."/>
            <person name="Huang W."/>
            <person name="Kawashima T."/>
            <person name="Lemaire P."/>
            <person name="Martinez D."/>
            <person name="Meinertzhagen I.A."/>
            <person name="Necula S."/>
            <person name="Nonaka M."/>
            <person name="Putnam N."/>
            <person name="Rash S."/>
            <person name="Saiga H."/>
            <person name="Satake M."/>
            <person name="Terry A."/>
            <person name="Yamada L."/>
            <person name="Wang H.G."/>
            <person name="Awazu S."/>
            <person name="Azumi K."/>
            <person name="Boore J."/>
            <person name="Branno M."/>
            <person name="Chin-Bow S."/>
            <person name="DeSantis R."/>
            <person name="Doyle S."/>
            <person name="Francino P."/>
            <person name="Keys D.N."/>
            <person name="Haga S."/>
            <person name="Hayashi H."/>
            <person name="Hino K."/>
            <person name="Imai K.S."/>
            <person name="Inaba K."/>
            <person name="Kano S."/>
            <person name="Kobayashi K."/>
            <person name="Kobayashi M."/>
            <person name="Lee B.I."/>
            <person name="Makabe K.W."/>
            <person name="Manohar C."/>
            <person name="Matassi G."/>
            <person name="Medina M."/>
            <person name="Mochizuki Y."/>
            <person name="Mount S."/>
            <person name="Morishita T."/>
            <person name="Miura S."/>
            <person name="Nakayama A."/>
            <person name="Nishizaka S."/>
            <person name="Nomoto H."/>
            <person name="Ohta F."/>
            <person name="Oishi K."/>
            <person name="Rigoutsos I."/>
            <person name="Sano M."/>
            <person name="Sasaki A."/>
            <person name="Sasakura Y."/>
            <person name="Shoguchi E."/>
            <person name="Shin-i T."/>
            <person name="Spagnuolo A."/>
            <person name="Stainier D."/>
            <person name="Suzuki M.M."/>
            <person name="Tassy O."/>
            <person name="Takatori N."/>
            <person name="Tokuoka M."/>
            <person name="Yagi K."/>
            <person name="Yoshizaki F."/>
            <person name="Wada S."/>
            <person name="Zhang C."/>
            <person name="Hyatt P.D."/>
            <person name="Larimer F."/>
            <person name="Detter C."/>
            <person name="Doggett N."/>
            <person name="Glavina T."/>
            <person name="Hawkins T."/>
            <person name="Richardson P."/>
            <person name="Lucas S."/>
            <person name="Kohara Y."/>
            <person name="Levine M."/>
            <person name="Satoh N."/>
            <person name="Rokhsar D.S."/>
        </authorList>
    </citation>
    <scope>NUCLEOTIDE SEQUENCE [LARGE SCALE GENOMIC DNA]</scope>
</reference>
<evidence type="ECO:0000256" key="7">
    <source>
        <dbReference type="ARBA" id="ARBA00022734"/>
    </source>
</evidence>
<evidence type="ECO:0000256" key="3">
    <source>
        <dbReference type="ARBA" id="ARBA00004922"/>
    </source>
</evidence>
<keyword evidence="11" id="KW-0472">Membrane</keyword>
<sequence length="570" mass="64564">FYTEDELAPLFERPKVDPSAPGEYGKAYKVTDNSAEVKKLVKEGWDKHAFNHYVCQKISLHRSVGDKRDQECKVRKWRKPLPDTSVIIIFHNEAWCALLRTVHSVLENSPKILLKEIILVDDASTLSNLGKELTDYVAKLQIVKIIRLPSRAGLIRARLAGAQEAQGSVLTFLDSHCECAPHWLEPMLERIAEDNTRVVCPVIEVIDADTFAMSLTTARYTSENTGILSWSLGFNWAPRKINPGQPIKNDEALTSATMAGGLFAMSRKYFYHLGSYDNDMLVWGGENIEMSLRIWMCGGSLEIHPCSHVGHVFRKRAPYSHPGGSDVITHNNKRVAEVWLDEYKEQYYKRVPRARAVSYVEAGDLTARIKLRHDLKCRNFQWYITNIYPALYATPKEDILKGGEVLNNITSKYCLDSANPDGKVGVKMTMYVCHGMGVNQDFDLTRNGEIRHSYSKELCLQPSGNSIVTYDCVFPKKAVPPEQKWLLTQDGHIYHPDSNLCLTYNIHHLSAGLLKCVKQGTSQIWVFGHKDGYQEDYQVDVNANYTMDGLTANYTDQEVAYESTDQVDVI</sequence>
<dbReference type="SMART" id="SM00458">
    <property type="entry name" value="RICIN"/>
    <property type="match status" value="1"/>
</dbReference>
<dbReference type="InterPro" id="IPR035992">
    <property type="entry name" value="Ricin_B-like_lectins"/>
</dbReference>
<dbReference type="Pfam" id="PF00652">
    <property type="entry name" value="Ricin_B_lectin"/>
    <property type="match status" value="1"/>
</dbReference>
<dbReference type="Gene3D" id="2.80.10.50">
    <property type="match status" value="1"/>
</dbReference>
<dbReference type="PANTHER" id="PTHR11675">
    <property type="entry name" value="N-ACETYLGALACTOSAMINYLTRANSFERASE"/>
    <property type="match status" value="1"/>
</dbReference>
<reference evidence="16" key="2">
    <citation type="submission" date="2025-08" db="UniProtKB">
        <authorList>
            <consortium name="Ensembl"/>
        </authorList>
    </citation>
    <scope>IDENTIFICATION</scope>
</reference>
<comment type="pathway">
    <text evidence="3 14">Protein modification; protein glycosylation.</text>
</comment>
<dbReference type="Proteomes" id="UP000008144">
    <property type="component" value="Unassembled WGS sequence"/>
</dbReference>
<dbReference type="GO" id="GO:0030246">
    <property type="term" value="F:carbohydrate binding"/>
    <property type="evidence" value="ECO:0007669"/>
    <property type="project" value="UniProtKB-KW"/>
</dbReference>
<dbReference type="UniPathway" id="UPA00378"/>
<dbReference type="EC" id="2.4.1.-" evidence="14"/>
<organism evidence="16 17">
    <name type="scientific">Ciona intestinalis</name>
    <name type="common">Transparent sea squirt</name>
    <name type="synonym">Ascidia intestinalis</name>
    <dbReference type="NCBI Taxonomy" id="7719"/>
    <lineage>
        <taxon>Eukaryota</taxon>
        <taxon>Metazoa</taxon>
        <taxon>Chordata</taxon>
        <taxon>Tunicata</taxon>
        <taxon>Ascidiacea</taxon>
        <taxon>Phlebobranchia</taxon>
        <taxon>Cionidae</taxon>
        <taxon>Ciona</taxon>
    </lineage>
</organism>
<evidence type="ECO:0000256" key="2">
    <source>
        <dbReference type="ARBA" id="ARBA00004323"/>
    </source>
</evidence>
<feature type="domain" description="Ricin B lectin" evidence="15">
    <location>
        <begin position="403"/>
        <end position="528"/>
    </location>
</feature>
<dbReference type="PANTHER" id="PTHR11675:SF131">
    <property type="entry name" value="POLYPEPTIDE N-ACETYLGALACTOSAMINYLTRANSFERASE 9-RELATED"/>
    <property type="match status" value="1"/>
</dbReference>
<evidence type="ECO:0000256" key="9">
    <source>
        <dbReference type="ARBA" id="ARBA00022989"/>
    </source>
</evidence>
<evidence type="ECO:0000313" key="17">
    <source>
        <dbReference type="Proteomes" id="UP000008144"/>
    </source>
</evidence>
<dbReference type="GO" id="GO:0006493">
    <property type="term" value="P:protein O-linked glycosylation"/>
    <property type="evidence" value="ECO:0000318"/>
    <property type="project" value="GO_Central"/>
</dbReference>
<evidence type="ECO:0000256" key="10">
    <source>
        <dbReference type="ARBA" id="ARBA00023034"/>
    </source>
</evidence>
<dbReference type="InterPro" id="IPR001173">
    <property type="entry name" value="Glyco_trans_2-like"/>
</dbReference>
<dbReference type="GO" id="GO:0005794">
    <property type="term" value="C:Golgi apparatus"/>
    <property type="evidence" value="ECO:0000318"/>
    <property type="project" value="GO_Central"/>
</dbReference>
<dbReference type="OMA" id="WAPRKIN"/>
<dbReference type="STRING" id="7719.ENSCINP00000010314"/>
<evidence type="ECO:0000259" key="15">
    <source>
        <dbReference type="SMART" id="SM00458"/>
    </source>
</evidence>
<dbReference type="GO" id="GO:0004653">
    <property type="term" value="F:polypeptide N-acetylgalactosaminyltransferase activity"/>
    <property type="evidence" value="ECO:0000318"/>
    <property type="project" value="GO_Central"/>
</dbReference>
<dbReference type="InterPro" id="IPR045885">
    <property type="entry name" value="GalNAc-T"/>
</dbReference>
<evidence type="ECO:0000256" key="8">
    <source>
        <dbReference type="ARBA" id="ARBA00022968"/>
    </source>
</evidence>
<dbReference type="InParanoid" id="F6TXS7"/>
<keyword evidence="13 14" id="KW-0464">Manganese</keyword>
<keyword evidence="8" id="KW-0735">Signal-anchor</keyword>
<keyword evidence="14" id="KW-0808">Transferase</keyword>
<dbReference type="Pfam" id="PF00535">
    <property type="entry name" value="Glycos_transf_2"/>
    <property type="match status" value="1"/>
</dbReference>
<dbReference type="GeneTree" id="ENSGT00940000170662"/>
<reference evidence="16" key="3">
    <citation type="submission" date="2025-09" db="UniProtKB">
        <authorList>
            <consortium name="Ensembl"/>
        </authorList>
    </citation>
    <scope>IDENTIFICATION</scope>
</reference>
<protein>
    <recommendedName>
        <fullName evidence="5 14">Polypeptide N-acetylgalactosaminyltransferase</fullName>
        <ecNumber evidence="14">2.4.1.-</ecNumber>
    </recommendedName>
    <alternativeName>
        <fullName evidence="14">Protein-UDP acetylgalactosaminyltransferase</fullName>
    </alternativeName>
</protein>
<dbReference type="AlphaFoldDB" id="F6TXS7"/>
<keyword evidence="12 14" id="KW-1015">Disulfide bond</keyword>
<evidence type="ECO:0000256" key="4">
    <source>
        <dbReference type="ARBA" id="ARBA00005680"/>
    </source>
</evidence>
<dbReference type="HOGENOM" id="CLU_013477_0_1_1"/>
<evidence type="ECO:0000256" key="14">
    <source>
        <dbReference type="RuleBase" id="RU361242"/>
    </source>
</evidence>
<dbReference type="SUPFAM" id="SSF50370">
    <property type="entry name" value="Ricin B-like lectins"/>
    <property type="match status" value="1"/>
</dbReference>
<evidence type="ECO:0000256" key="13">
    <source>
        <dbReference type="ARBA" id="ARBA00023211"/>
    </source>
</evidence>
<dbReference type="GO" id="GO:0000139">
    <property type="term" value="C:Golgi membrane"/>
    <property type="evidence" value="ECO:0007669"/>
    <property type="project" value="UniProtKB-SubCell"/>
</dbReference>
<evidence type="ECO:0000256" key="12">
    <source>
        <dbReference type="ARBA" id="ARBA00023157"/>
    </source>
</evidence>
<keyword evidence="6" id="KW-0812">Transmembrane</keyword>
<keyword evidence="17" id="KW-1185">Reference proteome</keyword>
<dbReference type="FunFam" id="3.90.550.10:FF:000218">
    <property type="entry name" value="Polypeptide N-acetylgalactosaminyltransferase"/>
    <property type="match status" value="1"/>
</dbReference>
<comment type="cofactor">
    <cofactor evidence="1 14">
        <name>Mn(2+)</name>
        <dbReference type="ChEBI" id="CHEBI:29035"/>
    </cofactor>
</comment>
<dbReference type="InterPro" id="IPR029044">
    <property type="entry name" value="Nucleotide-diphossugar_trans"/>
</dbReference>
<comment type="similarity">
    <text evidence="4 14">Belongs to the glycosyltransferase 2 family. GalNAc-T subfamily.</text>
</comment>
<evidence type="ECO:0000256" key="11">
    <source>
        <dbReference type="ARBA" id="ARBA00023136"/>
    </source>
</evidence>
<dbReference type="CDD" id="cd23435">
    <property type="entry name" value="beta-trefoil_Ricin_GALNT3-like"/>
    <property type="match status" value="1"/>
</dbReference>
<dbReference type="InterPro" id="IPR000772">
    <property type="entry name" value="Ricin_B_lectin"/>
</dbReference>
<keyword evidence="14" id="KW-0328">Glycosyltransferase</keyword>
<keyword evidence="7 14" id="KW-0430">Lectin</keyword>
<evidence type="ECO:0000256" key="5">
    <source>
        <dbReference type="ARBA" id="ARBA00012644"/>
    </source>
</evidence>
<dbReference type="SUPFAM" id="SSF53448">
    <property type="entry name" value="Nucleotide-diphospho-sugar transferases"/>
    <property type="match status" value="1"/>
</dbReference>
<dbReference type="Gene3D" id="3.90.550.10">
    <property type="entry name" value="Spore Coat Polysaccharide Biosynthesis Protein SpsA, Chain A"/>
    <property type="match status" value="1"/>
</dbReference>
<keyword evidence="10 14" id="KW-0333">Golgi apparatus</keyword>
<dbReference type="Ensembl" id="ENSCINT00000010314.3">
    <property type="protein sequence ID" value="ENSCINP00000010314.3"/>
    <property type="gene ID" value="ENSCING00000005004.3"/>
</dbReference>
<proteinExistence type="inferred from homology"/>
<dbReference type="CDD" id="cd02510">
    <property type="entry name" value="pp-GalNAc-T"/>
    <property type="match status" value="1"/>
</dbReference>
<evidence type="ECO:0000313" key="16">
    <source>
        <dbReference type="Ensembl" id="ENSCINP00000010314.3"/>
    </source>
</evidence>
<evidence type="ECO:0000256" key="6">
    <source>
        <dbReference type="ARBA" id="ARBA00022692"/>
    </source>
</evidence>
<dbReference type="PROSITE" id="PS50231">
    <property type="entry name" value="RICIN_B_LECTIN"/>
    <property type="match status" value="1"/>
</dbReference>
<comment type="subcellular location">
    <subcellularLocation>
        <location evidence="2 14">Golgi apparatus membrane</location>
        <topology evidence="2 14">Single-pass type II membrane protein</topology>
    </subcellularLocation>
</comment>
<name>F6TXS7_CIOIN</name>
<keyword evidence="9" id="KW-1133">Transmembrane helix</keyword>